<reference evidence="1" key="1">
    <citation type="submission" date="2022-03" db="EMBL/GenBank/DDBJ databases">
        <title>A functionally conserved STORR gene fusion in Papaver species that diverged 16.8 million years ago.</title>
        <authorList>
            <person name="Catania T."/>
        </authorList>
    </citation>
    <scope>NUCLEOTIDE SEQUENCE</scope>
    <source>
        <strain evidence="1">S-191538</strain>
    </source>
</reference>
<dbReference type="AlphaFoldDB" id="A0AA41SK10"/>
<keyword evidence="2" id="KW-1185">Reference proteome</keyword>
<evidence type="ECO:0000313" key="2">
    <source>
        <dbReference type="Proteomes" id="UP001177140"/>
    </source>
</evidence>
<dbReference type="Proteomes" id="UP001177140">
    <property type="component" value="Unassembled WGS sequence"/>
</dbReference>
<organism evidence="1 2">
    <name type="scientific">Papaver nudicaule</name>
    <name type="common">Iceland poppy</name>
    <dbReference type="NCBI Taxonomy" id="74823"/>
    <lineage>
        <taxon>Eukaryota</taxon>
        <taxon>Viridiplantae</taxon>
        <taxon>Streptophyta</taxon>
        <taxon>Embryophyta</taxon>
        <taxon>Tracheophyta</taxon>
        <taxon>Spermatophyta</taxon>
        <taxon>Magnoliopsida</taxon>
        <taxon>Ranunculales</taxon>
        <taxon>Papaveraceae</taxon>
        <taxon>Papaveroideae</taxon>
        <taxon>Papaver</taxon>
    </lineage>
</organism>
<evidence type="ECO:0000313" key="1">
    <source>
        <dbReference type="EMBL" id="MCL7035693.1"/>
    </source>
</evidence>
<dbReference type="GO" id="GO:0060628">
    <property type="term" value="P:regulation of ER to Golgi vesicle-mediated transport"/>
    <property type="evidence" value="ECO:0007669"/>
    <property type="project" value="TreeGrafter"/>
</dbReference>
<evidence type="ECO:0008006" key="3">
    <source>
        <dbReference type="Google" id="ProtNLM"/>
    </source>
</evidence>
<comment type="caution">
    <text evidence="1">The sequence shown here is derived from an EMBL/GenBank/DDBJ whole genome shotgun (WGS) entry which is preliminary data.</text>
</comment>
<accession>A0AA41SK10</accession>
<dbReference type="Pfam" id="PF04437">
    <property type="entry name" value="RINT1_TIP1"/>
    <property type="match status" value="1"/>
</dbReference>
<dbReference type="EMBL" id="JAJJMA010159821">
    <property type="protein sequence ID" value="MCL7035693.1"/>
    <property type="molecule type" value="Genomic_DNA"/>
</dbReference>
<sequence length="800" mass="89811">MDSRYSLPSLSDISPSLLSFLSENFQNRDDLLKAPDLVSKLQKQCSDLDHNLSGLNHKLEKSIVSFASHSEQLGSLFNVVNLKLDHLKSSDFISGSSSDGRGGGGEDSGRVKHILGEELPALAKEVARVESVRVYAETALKLDSLVGDIEDAVSSTMTRNLRKPPPGTNSGETRLLAIKSLKLTEDILTSVAKSRPQWRRLVSSVDHRVDRALAVLRPQAIADHRSLLASLGWPPTLSNSRNVNIGKSSVVLNPLFTMQGDLKNQYCENFLALCSLQELQSRRKSRQLEGHYHEVAMRHPLWTIEELVNPISLASEHHFQKWVEKPEFIFALVYKITRDFVDSMDELLQPLVDEAGLVGYSCREEWISAMVTSLLMYLAKEIFPIYIGQLEEDSVNGVPSQARYSIMHLLDLMISFDKRVQSLVADSGVLNPITDNESFRRISTMSIFCDRPDWLELWAEMELGDTLRKLRLEMGNEQNWKSKVQGALLVSGSESYKFPAIAAAAFRHLSAMIDRCRPLPSISLRARFIRLACAPLIKEFLDCLLQKCQEAEGLTALADDDGLIKVANSVNAARYSESVMKDWSDDSFFFEMTLDQGGEAIVGVENTSGLGGGIFSEEIGKFEDFRKEWTEKISTVVLRGFDARCREYMKNKKQWQDKGEEGWNVSILFVGALDYLQGKISKLEEGLNDIDFSVAWRSLATGVDHLVFNGVLMSNAKFYNGGVERFGGDLDVLFGVFRAWCLRPERFFPKVSEGLKLLKMKEGQLKVGTGGMERWLEQKQMRHLGVSEAVKIVKNRVFKS</sequence>
<protein>
    <recommendedName>
        <fullName evidence="3">RINT1-like protein MAG2</fullName>
    </recommendedName>
</protein>
<dbReference type="PANTHER" id="PTHR13520:SF1">
    <property type="entry name" value="RINT1-LIKE PROTEIN MAG2"/>
    <property type="match status" value="1"/>
</dbReference>
<dbReference type="PANTHER" id="PTHR13520">
    <property type="entry name" value="RAD50-INTERACTING PROTEIN 1 RINT-1"/>
    <property type="match status" value="1"/>
</dbReference>
<dbReference type="GO" id="GO:0070939">
    <property type="term" value="C:Dsl1/NZR complex"/>
    <property type="evidence" value="ECO:0007669"/>
    <property type="project" value="InterPro"/>
</dbReference>
<gene>
    <name evidence="1" type="ORF">MKW94_009553</name>
</gene>
<name>A0AA41SK10_PAPNU</name>
<dbReference type="GO" id="GO:0006888">
    <property type="term" value="P:endoplasmic reticulum to Golgi vesicle-mediated transport"/>
    <property type="evidence" value="ECO:0007669"/>
    <property type="project" value="InterPro"/>
</dbReference>
<dbReference type="PROSITE" id="PS51386">
    <property type="entry name" value="RINT1_TIP20"/>
    <property type="match status" value="1"/>
</dbReference>
<dbReference type="GO" id="GO:0006890">
    <property type="term" value="P:retrograde vesicle-mediated transport, Golgi to endoplasmic reticulum"/>
    <property type="evidence" value="ECO:0007669"/>
    <property type="project" value="InterPro"/>
</dbReference>
<dbReference type="InterPro" id="IPR007528">
    <property type="entry name" value="RINT1_Tip20"/>
</dbReference>
<proteinExistence type="predicted"/>